<dbReference type="RefSeq" id="WP_163106114.1">
    <property type="nucleotide sequence ID" value="NZ_JAAAWO010000004.1"/>
</dbReference>
<protein>
    <recommendedName>
        <fullName evidence="5">MotA/TolQ/ExbB proton channel domain-containing protein</fullName>
    </recommendedName>
</protein>
<keyword evidence="2" id="KW-0812">Transmembrane</keyword>
<name>A0A6N9TE79_9ALTE</name>
<reference evidence="3 4" key="1">
    <citation type="submission" date="2020-01" db="EMBL/GenBank/DDBJ databases">
        <title>Genomes of bacteria type strains.</title>
        <authorList>
            <person name="Chen J."/>
            <person name="Zhu S."/>
            <person name="Yang J."/>
        </authorList>
    </citation>
    <scope>NUCLEOTIDE SEQUENCE [LARGE SCALE GENOMIC DNA]</scope>
    <source>
        <strain evidence="3 4">LMG 24078</strain>
    </source>
</reference>
<keyword evidence="2" id="KW-0472">Membrane</keyword>
<keyword evidence="2" id="KW-1133">Transmembrane helix</keyword>
<feature type="coiled-coil region" evidence="1">
    <location>
        <begin position="166"/>
        <end position="200"/>
    </location>
</feature>
<feature type="transmembrane region" description="Helical" evidence="2">
    <location>
        <begin position="81"/>
        <end position="100"/>
    </location>
</feature>
<accession>A0A6N9TE79</accession>
<evidence type="ECO:0000313" key="3">
    <source>
        <dbReference type="EMBL" id="NDW15461.1"/>
    </source>
</evidence>
<keyword evidence="1" id="KW-0175">Coiled coil</keyword>
<evidence type="ECO:0008006" key="5">
    <source>
        <dbReference type="Google" id="ProtNLM"/>
    </source>
</evidence>
<sequence length="455" mass="50272">MEDNQTGTLSTEKYKIDADTLRKAFIIHSLVGLILCLAIAGFNIPILVAVILSSAVMGSYYFQYHKGGKPIALLGMFSDSIYYLGFLLTLISLVCSMLFFNIEEGASSASVVISQFGAAMITTLLGMGTRIYLQNFDTSVETAQLSARESLDETVKGFNVQMRRTNDALSKLSNTMNKNIQDTEERNNKSIEMFEETQKKLISLGESSLTNFAKSTEKVLSESLTKLDTLGQQVSENLRQSSDKLIDESRGQFSRINKDIVDSLQTQFANLRKELAETFEVARDSSREFGSSVGEARASVRKLGSTAKDTSEKIAAIKHLAPDVSALGESQAAYIENLRTLSDEVSTRTKSMLNSEFEIETHMKGVAKDYKEVIDTYKQLISSSSAGKLIEEEEALLSALKKRISSIEQLSQQWGVEAKAMSEHSKDFSENLVKTAKFITHEMDSLSRSNEVVSG</sequence>
<evidence type="ECO:0000256" key="1">
    <source>
        <dbReference type="SAM" id="Coils"/>
    </source>
</evidence>
<comment type="caution">
    <text evidence="3">The sequence shown here is derived from an EMBL/GenBank/DDBJ whole genome shotgun (WGS) entry which is preliminary data.</text>
</comment>
<proteinExistence type="predicted"/>
<dbReference type="AlphaFoldDB" id="A0A6N9TE79"/>
<feature type="transmembrane region" description="Helical" evidence="2">
    <location>
        <begin position="30"/>
        <end position="61"/>
    </location>
</feature>
<dbReference type="EMBL" id="JAAAWO010000004">
    <property type="protein sequence ID" value="NDW15461.1"/>
    <property type="molecule type" value="Genomic_DNA"/>
</dbReference>
<feature type="transmembrane region" description="Helical" evidence="2">
    <location>
        <begin position="112"/>
        <end position="133"/>
    </location>
</feature>
<gene>
    <name evidence="3" type="ORF">GTQ48_08005</name>
</gene>
<dbReference type="Proteomes" id="UP000471381">
    <property type="component" value="Unassembled WGS sequence"/>
</dbReference>
<organism evidence="3 4">
    <name type="scientific">Alteromonas genovensis</name>
    <dbReference type="NCBI Taxonomy" id="471225"/>
    <lineage>
        <taxon>Bacteria</taxon>
        <taxon>Pseudomonadati</taxon>
        <taxon>Pseudomonadota</taxon>
        <taxon>Gammaproteobacteria</taxon>
        <taxon>Alteromonadales</taxon>
        <taxon>Alteromonadaceae</taxon>
        <taxon>Alteromonas/Salinimonas group</taxon>
        <taxon>Alteromonas</taxon>
    </lineage>
</organism>
<evidence type="ECO:0000256" key="2">
    <source>
        <dbReference type="SAM" id="Phobius"/>
    </source>
</evidence>
<keyword evidence="4" id="KW-1185">Reference proteome</keyword>
<evidence type="ECO:0000313" key="4">
    <source>
        <dbReference type="Proteomes" id="UP000471381"/>
    </source>
</evidence>